<dbReference type="Proteomes" id="UP000198775">
    <property type="component" value="Unassembled WGS sequence"/>
</dbReference>
<dbReference type="RefSeq" id="WP_092658388.1">
    <property type="nucleotide sequence ID" value="NZ_FOCX01000003.1"/>
</dbReference>
<gene>
    <name evidence="1" type="ORF">SAMN05216388_1003315</name>
</gene>
<organism evidence="1 2">
    <name type="scientific">Halorientalis persicus</name>
    <dbReference type="NCBI Taxonomy" id="1367881"/>
    <lineage>
        <taxon>Archaea</taxon>
        <taxon>Methanobacteriati</taxon>
        <taxon>Methanobacteriota</taxon>
        <taxon>Stenosarchaea group</taxon>
        <taxon>Halobacteria</taxon>
        <taxon>Halobacteriales</taxon>
        <taxon>Haloarculaceae</taxon>
        <taxon>Halorientalis</taxon>
    </lineage>
</organism>
<sequence>MDSELDFEEVFELERELRAVERSLHDQRTELRTELTAAFRRANADTLHDADQREYPLSRPEKRAVRRETAGPVRLLPEWEDAYRELADDQRTARERLADFHRDVFTTLAADAPYTVSVDPSGTSLDQPYLDVRARDGDSVVVLAVDNPVTEGYAYRTTAEYSEQDVENALRLSESLPDIDIERFGFLTHDTALVGDIDADTTEPERIRAHVRVEILEGLDAVDYEYVETDGSPILAFLETVDERGLDGD</sequence>
<protein>
    <submittedName>
        <fullName evidence="1">Uncharacterized protein</fullName>
    </submittedName>
</protein>
<accession>A0A1H8H8X2</accession>
<dbReference type="AlphaFoldDB" id="A0A1H8H8X2"/>
<proteinExistence type="predicted"/>
<dbReference type="EMBL" id="FOCX01000003">
    <property type="protein sequence ID" value="SEN52479.1"/>
    <property type="molecule type" value="Genomic_DNA"/>
</dbReference>
<reference evidence="2" key="1">
    <citation type="submission" date="2016-10" db="EMBL/GenBank/DDBJ databases">
        <authorList>
            <person name="Varghese N."/>
            <person name="Submissions S."/>
        </authorList>
    </citation>
    <scope>NUCLEOTIDE SEQUENCE [LARGE SCALE GENOMIC DNA]</scope>
    <source>
        <strain evidence="2">IBRC-M 10043</strain>
    </source>
</reference>
<name>A0A1H8H8X2_9EURY</name>
<keyword evidence="2" id="KW-1185">Reference proteome</keyword>
<dbReference type="OrthoDB" id="234684at2157"/>
<evidence type="ECO:0000313" key="2">
    <source>
        <dbReference type="Proteomes" id="UP000198775"/>
    </source>
</evidence>
<evidence type="ECO:0000313" key="1">
    <source>
        <dbReference type="EMBL" id="SEN52479.1"/>
    </source>
</evidence>